<dbReference type="InterPro" id="IPR023214">
    <property type="entry name" value="HAD_sf"/>
</dbReference>
<evidence type="ECO:0000313" key="2">
    <source>
        <dbReference type="Proteomes" id="UP000184188"/>
    </source>
</evidence>
<dbReference type="SUPFAM" id="SSF56784">
    <property type="entry name" value="HAD-like"/>
    <property type="match status" value="1"/>
</dbReference>
<reference evidence="2" key="1">
    <citation type="journal article" date="2017" name="Genome Biol.">
        <title>Comparative genomics reveals high biological diversity and specific adaptations in the industrially and medically important fungal genus Aspergillus.</title>
        <authorList>
            <person name="de Vries R.P."/>
            <person name="Riley R."/>
            <person name="Wiebenga A."/>
            <person name="Aguilar-Osorio G."/>
            <person name="Amillis S."/>
            <person name="Uchima C.A."/>
            <person name="Anderluh G."/>
            <person name="Asadollahi M."/>
            <person name="Askin M."/>
            <person name="Barry K."/>
            <person name="Battaglia E."/>
            <person name="Bayram O."/>
            <person name="Benocci T."/>
            <person name="Braus-Stromeyer S.A."/>
            <person name="Caldana C."/>
            <person name="Canovas D."/>
            <person name="Cerqueira G.C."/>
            <person name="Chen F."/>
            <person name="Chen W."/>
            <person name="Choi C."/>
            <person name="Clum A."/>
            <person name="Dos Santos R.A."/>
            <person name="Damasio A.R."/>
            <person name="Diallinas G."/>
            <person name="Emri T."/>
            <person name="Fekete E."/>
            <person name="Flipphi M."/>
            <person name="Freyberg S."/>
            <person name="Gallo A."/>
            <person name="Gournas C."/>
            <person name="Habgood R."/>
            <person name="Hainaut M."/>
            <person name="Harispe M.L."/>
            <person name="Henrissat B."/>
            <person name="Hilden K.S."/>
            <person name="Hope R."/>
            <person name="Hossain A."/>
            <person name="Karabika E."/>
            <person name="Karaffa L."/>
            <person name="Karanyi Z."/>
            <person name="Krasevec N."/>
            <person name="Kuo A."/>
            <person name="Kusch H."/>
            <person name="LaButti K."/>
            <person name="Lagendijk E.L."/>
            <person name="Lapidus A."/>
            <person name="Levasseur A."/>
            <person name="Lindquist E."/>
            <person name="Lipzen A."/>
            <person name="Logrieco A.F."/>
            <person name="MacCabe A."/>
            <person name="Maekelae M.R."/>
            <person name="Malavazi I."/>
            <person name="Melin P."/>
            <person name="Meyer V."/>
            <person name="Mielnichuk N."/>
            <person name="Miskei M."/>
            <person name="Molnar A.P."/>
            <person name="Mule G."/>
            <person name="Ngan C.Y."/>
            <person name="Orejas M."/>
            <person name="Orosz E."/>
            <person name="Ouedraogo J.P."/>
            <person name="Overkamp K.M."/>
            <person name="Park H.-S."/>
            <person name="Perrone G."/>
            <person name="Piumi F."/>
            <person name="Punt P.J."/>
            <person name="Ram A.F."/>
            <person name="Ramon A."/>
            <person name="Rauscher S."/>
            <person name="Record E."/>
            <person name="Riano-Pachon D.M."/>
            <person name="Robert V."/>
            <person name="Roehrig J."/>
            <person name="Ruller R."/>
            <person name="Salamov A."/>
            <person name="Salih N.S."/>
            <person name="Samson R.A."/>
            <person name="Sandor E."/>
            <person name="Sanguinetti M."/>
            <person name="Schuetze T."/>
            <person name="Sepcic K."/>
            <person name="Shelest E."/>
            <person name="Sherlock G."/>
            <person name="Sophianopoulou V."/>
            <person name="Squina F.M."/>
            <person name="Sun H."/>
            <person name="Susca A."/>
            <person name="Todd R.B."/>
            <person name="Tsang A."/>
            <person name="Unkles S.E."/>
            <person name="van de Wiele N."/>
            <person name="van Rossen-Uffink D."/>
            <person name="Oliveira J.V."/>
            <person name="Vesth T.C."/>
            <person name="Visser J."/>
            <person name="Yu J.-H."/>
            <person name="Zhou M."/>
            <person name="Andersen M.R."/>
            <person name="Archer D.B."/>
            <person name="Baker S.E."/>
            <person name="Benoit I."/>
            <person name="Brakhage A.A."/>
            <person name="Braus G.H."/>
            <person name="Fischer R."/>
            <person name="Frisvad J.C."/>
            <person name="Goldman G.H."/>
            <person name="Houbraken J."/>
            <person name="Oakley B."/>
            <person name="Pocsi I."/>
            <person name="Scazzocchio C."/>
            <person name="Seiboth B."/>
            <person name="vanKuyk P.A."/>
            <person name="Wortman J."/>
            <person name="Dyer P.S."/>
            <person name="Grigoriev I.V."/>
        </authorList>
    </citation>
    <scope>NUCLEOTIDE SEQUENCE [LARGE SCALE GENOMIC DNA]</scope>
    <source>
        <strain evidence="2">CBS 506.65</strain>
    </source>
</reference>
<dbReference type="Gene3D" id="3.40.50.1000">
    <property type="entry name" value="HAD superfamily/HAD-like"/>
    <property type="match status" value="1"/>
</dbReference>
<dbReference type="AlphaFoldDB" id="A0A1L9SNM7"/>
<dbReference type="InterPro" id="IPR044924">
    <property type="entry name" value="HAD-SF_hydro_IA_REG-2-like_cap"/>
</dbReference>
<dbReference type="RefSeq" id="XP_022583223.1">
    <property type="nucleotide sequence ID" value="XM_022729076.1"/>
</dbReference>
<dbReference type="OrthoDB" id="444127at2759"/>
<dbReference type="Gene3D" id="1.10.150.720">
    <property type="entry name" value="Haloacid dehalogenase-like hydrolase"/>
    <property type="match status" value="1"/>
</dbReference>
<proteinExistence type="predicted"/>
<dbReference type="PANTHER" id="PTHR46191">
    <property type="match status" value="1"/>
</dbReference>
<protein>
    <recommendedName>
        <fullName evidence="3">Haloacid dehalogenase-like hydrolase domain-containing protein 3</fullName>
    </recommendedName>
</protein>
<dbReference type="PANTHER" id="PTHR46191:SF2">
    <property type="entry name" value="HALOACID DEHALOGENASE-LIKE HYDROLASE DOMAIN-CONTAINING PROTEIN 3"/>
    <property type="match status" value="1"/>
</dbReference>
<name>A0A1L9SNM7_9EURO</name>
<gene>
    <name evidence="1" type="ORF">ASPZODRAFT_62473</name>
</gene>
<dbReference type="STRING" id="1073090.A0A1L9SNM7"/>
<dbReference type="InterPro" id="IPR051828">
    <property type="entry name" value="HAD-like_hydrolase_domain"/>
</dbReference>
<sequence>MPRTLLLTLDAFGTLFHPRLPIPDQYAATAHSFGLTVSPSSLKSAFKESFKAQSILRPNYGRADVLRGEYAGPRQWWEEVIRASFARAIPSLREDEIPNPLVEGLIHRFASREGYVLFDDARLFFHRMRLLRETTAVRVYVGVLSNSDDRVASVLDSLGVKVNKGGDDYRHDYRDVDFVLTSYEAGEEKPHRLIFDTARSIAQKIALHSSPSADWTCLHVGDDREKDYEGALRAGWTSYHLQRDQDGHPEDIQTTKNSTVHSLLDVLDKTHLS</sequence>
<dbReference type="InterPro" id="IPR036412">
    <property type="entry name" value="HAD-like_sf"/>
</dbReference>
<dbReference type="GO" id="GO:0005634">
    <property type="term" value="C:nucleus"/>
    <property type="evidence" value="ECO:0007669"/>
    <property type="project" value="TreeGrafter"/>
</dbReference>
<organism evidence="1 2">
    <name type="scientific">Penicilliopsis zonata CBS 506.65</name>
    <dbReference type="NCBI Taxonomy" id="1073090"/>
    <lineage>
        <taxon>Eukaryota</taxon>
        <taxon>Fungi</taxon>
        <taxon>Dikarya</taxon>
        <taxon>Ascomycota</taxon>
        <taxon>Pezizomycotina</taxon>
        <taxon>Eurotiomycetes</taxon>
        <taxon>Eurotiomycetidae</taxon>
        <taxon>Eurotiales</taxon>
        <taxon>Aspergillaceae</taxon>
        <taxon>Penicilliopsis</taxon>
    </lineage>
</organism>
<evidence type="ECO:0000313" key="1">
    <source>
        <dbReference type="EMBL" id="OJJ48713.1"/>
    </source>
</evidence>
<dbReference type="VEuPathDB" id="FungiDB:ASPZODRAFT_62473"/>
<accession>A0A1L9SNM7</accession>
<keyword evidence="2" id="KW-1185">Reference proteome</keyword>
<dbReference type="EMBL" id="KV878339">
    <property type="protein sequence ID" value="OJJ48713.1"/>
    <property type="molecule type" value="Genomic_DNA"/>
</dbReference>
<evidence type="ECO:0008006" key="3">
    <source>
        <dbReference type="Google" id="ProtNLM"/>
    </source>
</evidence>
<dbReference type="Proteomes" id="UP000184188">
    <property type="component" value="Unassembled WGS sequence"/>
</dbReference>
<dbReference type="GeneID" id="34615540"/>